<keyword evidence="4 6" id="KW-1133">Transmembrane helix</keyword>
<accession>A0A0P6XXD3</accession>
<evidence type="ECO:0000313" key="8">
    <source>
        <dbReference type="EMBL" id="KPL84191.1"/>
    </source>
</evidence>
<feature type="domain" description="Type II secretion system protein GspF" evidence="7">
    <location>
        <begin position="145"/>
        <end position="276"/>
    </location>
</feature>
<dbReference type="STRING" id="869279.SE15_03235"/>
<feature type="transmembrane region" description="Helical" evidence="6">
    <location>
        <begin position="79"/>
        <end position="103"/>
    </location>
</feature>
<evidence type="ECO:0000259" key="7">
    <source>
        <dbReference type="Pfam" id="PF00482"/>
    </source>
</evidence>
<feature type="transmembrane region" description="Helical" evidence="6">
    <location>
        <begin position="265"/>
        <end position="287"/>
    </location>
</feature>
<protein>
    <recommendedName>
        <fullName evidence="7">Type II secretion system protein GspF domain-containing protein</fullName>
    </recommendedName>
</protein>
<evidence type="ECO:0000256" key="5">
    <source>
        <dbReference type="ARBA" id="ARBA00023136"/>
    </source>
</evidence>
<dbReference type="RefSeq" id="WP_054520655.1">
    <property type="nucleotide sequence ID" value="NZ_LGKO01000002.1"/>
</dbReference>
<sequence length="288" mass="31202">MDAYQIRQIGALIFALVVAFLTYRLARTIRIERGAAARVSGMIAGEEKSLFDRYGEAYIKARPVSLADNLRLAQLAGRYVGWTVGGILARSLVYGGVALAYLLLTRPGLVFWLLVPLAAYYPLMRVNGAADDARRMIQRSLPEAATVLASEMAAGASPEQALVRAAQIPGPLGTILSHAVAETRRSARPAFSRGTAEGVVLDVLSQYNLPSLTRFALQLDRVAGKGVEAPRVIGEVARGFAREYRAQVQQAAASLDNQLLAPMTLFFFFPFLVAMLLPLMLALFGAFQ</sequence>
<gene>
    <name evidence="8" type="ORF">SE15_03235</name>
</gene>
<comment type="caution">
    <text evidence="8">The sequence shown here is derived from an EMBL/GenBank/DDBJ whole genome shotgun (WGS) entry which is preliminary data.</text>
</comment>
<evidence type="ECO:0000256" key="3">
    <source>
        <dbReference type="ARBA" id="ARBA00022692"/>
    </source>
</evidence>
<dbReference type="InterPro" id="IPR018076">
    <property type="entry name" value="T2SS_GspF_dom"/>
</dbReference>
<proteinExistence type="predicted"/>
<dbReference type="GO" id="GO:0005886">
    <property type="term" value="C:plasma membrane"/>
    <property type="evidence" value="ECO:0007669"/>
    <property type="project" value="UniProtKB-SubCell"/>
</dbReference>
<dbReference type="Proteomes" id="UP000050544">
    <property type="component" value="Unassembled WGS sequence"/>
</dbReference>
<dbReference type="PANTHER" id="PTHR35007:SF2">
    <property type="entry name" value="PILUS ASSEMBLE PROTEIN"/>
    <property type="match status" value="1"/>
</dbReference>
<keyword evidence="2" id="KW-1003">Cell membrane</keyword>
<keyword evidence="9" id="KW-1185">Reference proteome</keyword>
<organism evidence="8 9">
    <name type="scientific">Thermanaerothrix daxensis</name>
    <dbReference type="NCBI Taxonomy" id="869279"/>
    <lineage>
        <taxon>Bacteria</taxon>
        <taxon>Bacillati</taxon>
        <taxon>Chloroflexota</taxon>
        <taxon>Anaerolineae</taxon>
        <taxon>Anaerolineales</taxon>
        <taxon>Anaerolineaceae</taxon>
        <taxon>Thermanaerothrix</taxon>
    </lineage>
</organism>
<dbReference type="PATRIC" id="fig|869279.4.peg.648"/>
<dbReference type="Pfam" id="PF00482">
    <property type="entry name" value="T2SSF"/>
    <property type="match status" value="1"/>
</dbReference>
<name>A0A0P6XXD3_9CHLR</name>
<dbReference type="EMBL" id="LGKO01000002">
    <property type="protein sequence ID" value="KPL84191.1"/>
    <property type="molecule type" value="Genomic_DNA"/>
</dbReference>
<dbReference type="OrthoDB" id="157372at2"/>
<feature type="transmembrane region" description="Helical" evidence="6">
    <location>
        <begin position="109"/>
        <end position="130"/>
    </location>
</feature>
<feature type="transmembrane region" description="Helical" evidence="6">
    <location>
        <begin position="6"/>
        <end position="26"/>
    </location>
</feature>
<dbReference type="AlphaFoldDB" id="A0A0P6XXD3"/>
<evidence type="ECO:0000313" key="9">
    <source>
        <dbReference type="Proteomes" id="UP000050544"/>
    </source>
</evidence>
<dbReference type="PANTHER" id="PTHR35007">
    <property type="entry name" value="INTEGRAL MEMBRANE PROTEIN-RELATED"/>
    <property type="match status" value="1"/>
</dbReference>
<evidence type="ECO:0000256" key="2">
    <source>
        <dbReference type="ARBA" id="ARBA00022475"/>
    </source>
</evidence>
<keyword evidence="5 6" id="KW-0472">Membrane</keyword>
<evidence type="ECO:0000256" key="4">
    <source>
        <dbReference type="ARBA" id="ARBA00022989"/>
    </source>
</evidence>
<evidence type="ECO:0000256" key="1">
    <source>
        <dbReference type="ARBA" id="ARBA00004651"/>
    </source>
</evidence>
<comment type="subcellular location">
    <subcellularLocation>
        <location evidence="1">Cell membrane</location>
        <topology evidence="1">Multi-pass membrane protein</topology>
    </subcellularLocation>
</comment>
<reference evidence="8 9" key="1">
    <citation type="submission" date="2015-07" db="EMBL/GenBank/DDBJ databases">
        <title>Whole genome sequence of Thermanaerothrix daxensis DSM 23592.</title>
        <authorList>
            <person name="Hemp J."/>
            <person name="Ward L.M."/>
            <person name="Pace L.A."/>
            <person name="Fischer W.W."/>
        </authorList>
    </citation>
    <scope>NUCLEOTIDE SEQUENCE [LARGE SCALE GENOMIC DNA]</scope>
    <source>
        <strain evidence="8 9">GNS-1</strain>
    </source>
</reference>
<evidence type="ECO:0000256" key="6">
    <source>
        <dbReference type="SAM" id="Phobius"/>
    </source>
</evidence>
<keyword evidence="3 6" id="KW-0812">Transmembrane</keyword>